<dbReference type="OrthoDB" id="2967172at2"/>
<keyword evidence="2" id="KW-1185">Reference proteome</keyword>
<evidence type="ECO:0000313" key="1">
    <source>
        <dbReference type="EMBL" id="SET79709.1"/>
    </source>
</evidence>
<accession>A0A1I0H9Z2</accession>
<organism evidence="1 2">
    <name type="scientific">Salinibacillus kushneri</name>
    <dbReference type="NCBI Taxonomy" id="237682"/>
    <lineage>
        <taxon>Bacteria</taxon>
        <taxon>Bacillati</taxon>
        <taxon>Bacillota</taxon>
        <taxon>Bacilli</taxon>
        <taxon>Bacillales</taxon>
        <taxon>Bacillaceae</taxon>
        <taxon>Salinibacillus</taxon>
    </lineage>
</organism>
<dbReference type="RefSeq" id="WP_093136147.1">
    <property type="nucleotide sequence ID" value="NZ_FOHJ01000008.1"/>
</dbReference>
<evidence type="ECO:0000313" key="2">
    <source>
        <dbReference type="Proteomes" id="UP000199095"/>
    </source>
</evidence>
<evidence type="ECO:0008006" key="3">
    <source>
        <dbReference type="Google" id="ProtNLM"/>
    </source>
</evidence>
<dbReference type="STRING" id="237682.SAMN05421676_10896"/>
<name>A0A1I0H9Z2_9BACI</name>
<dbReference type="AlphaFoldDB" id="A0A1I0H9Z2"/>
<dbReference type="Pfam" id="PF14042">
    <property type="entry name" value="DUF4247"/>
    <property type="match status" value="1"/>
</dbReference>
<reference evidence="2" key="1">
    <citation type="submission" date="2016-10" db="EMBL/GenBank/DDBJ databases">
        <authorList>
            <person name="Varghese N."/>
            <person name="Submissions S."/>
        </authorList>
    </citation>
    <scope>NUCLEOTIDE SEQUENCE [LARGE SCALE GENOMIC DNA]</scope>
    <source>
        <strain evidence="2">CGMCC 1.3566</strain>
    </source>
</reference>
<gene>
    <name evidence="1" type="ORF">SAMN05421676_10896</name>
</gene>
<sequence length="211" mass="23527">MKRYVFLFMFGLLFLSGCGGFGSERGMSGSNLDPESKEQVTENIEGQTYSTIENLLEDNFTLVDVISEGTNETTRIYGTRQFSLDELANLLEQGTNPEEVSDVQNQKQVLIYSDDILTLQMDENEDGLLLIELATTEFVRNHYSPNYFNGFFALWLLDDVLDVDDWAKKRSNRCAGGDCYGGYMNTQKYRSGSAGSFRGFSSRGGGPGVGK</sequence>
<protein>
    <recommendedName>
        <fullName evidence="3">DUF4247 domain-containing protein</fullName>
    </recommendedName>
</protein>
<dbReference type="EMBL" id="FOHJ01000008">
    <property type="protein sequence ID" value="SET79709.1"/>
    <property type="molecule type" value="Genomic_DNA"/>
</dbReference>
<dbReference type="Proteomes" id="UP000199095">
    <property type="component" value="Unassembled WGS sequence"/>
</dbReference>
<dbReference type="PROSITE" id="PS51257">
    <property type="entry name" value="PROKAR_LIPOPROTEIN"/>
    <property type="match status" value="1"/>
</dbReference>
<dbReference type="InterPro" id="IPR025341">
    <property type="entry name" value="DUF4247"/>
</dbReference>
<proteinExistence type="predicted"/>